<evidence type="ECO:0000313" key="2">
    <source>
        <dbReference type="EMBL" id="KFM77428.1"/>
    </source>
</evidence>
<keyword evidence="1" id="KW-0812">Transmembrane</keyword>
<gene>
    <name evidence="2" type="ORF">X975_19584</name>
</gene>
<feature type="transmembrane region" description="Helical" evidence="1">
    <location>
        <begin position="20"/>
        <end position="44"/>
    </location>
</feature>
<dbReference type="Proteomes" id="UP000054359">
    <property type="component" value="Unassembled WGS sequence"/>
</dbReference>
<name>A0A087UJ89_STEMI</name>
<organism evidence="2 3">
    <name type="scientific">Stegodyphus mimosarum</name>
    <name type="common">African social velvet spider</name>
    <dbReference type="NCBI Taxonomy" id="407821"/>
    <lineage>
        <taxon>Eukaryota</taxon>
        <taxon>Metazoa</taxon>
        <taxon>Ecdysozoa</taxon>
        <taxon>Arthropoda</taxon>
        <taxon>Chelicerata</taxon>
        <taxon>Arachnida</taxon>
        <taxon>Araneae</taxon>
        <taxon>Araneomorphae</taxon>
        <taxon>Entelegynae</taxon>
        <taxon>Eresoidea</taxon>
        <taxon>Eresidae</taxon>
        <taxon>Stegodyphus</taxon>
    </lineage>
</organism>
<evidence type="ECO:0000256" key="1">
    <source>
        <dbReference type="SAM" id="Phobius"/>
    </source>
</evidence>
<proteinExistence type="predicted"/>
<evidence type="ECO:0000313" key="3">
    <source>
        <dbReference type="Proteomes" id="UP000054359"/>
    </source>
</evidence>
<accession>A0A087UJ89</accession>
<feature type="non-terminal residue" evidence="2">
    <location>
        <position position="50"/>
    </location>
</feature>
<keyword evidence="1" id="KW-1133">Transmembrane helix</keyword>
<keyword evidence="3" id="KW-1185">Reference proteome</keyword>
<dbReference type="AlphaFoldDB" id="A0A087UJ89"/>
<protein>
    <submittedName>
        <fullName evidence="2">Uncharacterized protein</fullName>
    </submittedName>
</protein>
<dbReference type="EMBL" id="KK120058">
    <property type="protein sequence ID" value="KFM77428.1"/>
    <property type="molecule type" value="Genomic_DNA"/>
</dbReference>
<sequence>MSGVTRFSVIPLSRVFSVIFNNLFIAMSPTLLQFRTNCFILYYLKLIQLH</sequence>
<reference evidence="2 3" key="1">
    <citation type="submission" date="2013-11" db="EMBL/GenBank/DDBJ databases">
        <title>Genome sequencing of Stegodyphus mimosarum.</title>
        <authorList>
            <person name="Bechsgaard J."/>
        </authorList>
    </citation>
    <scope>NUCLEOTIDE SEQUENCE [LARGE SCALE GENOMIC DNA]</scope>
</reference>
<keyword evidence="1" id="KW-0472">Membrane</keyword>